<sequence length="52" mass="6122">MIIIPKLLYQICLIIIMGRCAYVGFKLLKHTRKDWLEIAFYFSVVIVGYTLL</sequence>
<organism evidence="2 3">
    <name type="scientific">Tumebacillus lacus</name>
    <dbReference type="NCBI Taxonomy" id="2995335"/>
    <lineage>
        <taxon>Bacteria</taxon>
        <taxon>Bacillati</taxon>
        <taxon>Bacillota</taxon>
        <taxon>Bacilli</taxon>
        <taxon>Bacillales</taxon>
        <taxon>Alicyclobacillaceae</taxon>
        <taxon>Tumebacillus</taxon>
    </lineage>
</organism>
<evidence type="ECO:0000256" key="1">
    <source>
        <dbReference type="SAM" id="Phobius"/>
    </source>
</evidence>
<keyword evidence="3" id="KW-1185">Reference proteome</keyword>
<accession>A0ABT3WX81</accession>
<keyword evidence="1" id="KW-0812">Transmembrane</keyword>
<gene>
    <name evidence="2" type="ORF">OS242_02415</name>
</gene>
<keyword evidence="1" id="KW-1133">Transmembrane helix</keyword>
<dbReference type="RefSeq" id="WP_267150063.1">
    <property type="nucleotide sequence ID" value="NZ_JAPMLT010000001.1"/>
</dbReference>
<evidence type="ECO:0008006" key="4">
    <source>
        <dbReference type="Google" id="ProtNLM"/>
    </source>
</evidence>
<protein>
    <recommendedName>
        <fullName evidence="4">DUF4181 domain-containing protein</fullName>
    </recommendedName>
</protein>
<proteinExistence type="predicted"/>
<evidence type="ECO:0000313" key="2">
    <source>
        <dbReference type="EMBL" id="MCX7568826.1"/>
    </source>
</evidence>
<dbReference type="Proteomes" id="UP001208017">
    <property type="component" value="Unassembled WGS sequence"/>
</dbReference>
<feature type="transmembrane region" description="Helical" evidence="1">
    <location>
        <begin position="35"/>
        <end position="51"/>
    </location>
</feature>
<feature type="transmembrane region" description="Helical" evidence="1">
    <location>
        <begin position="6"/>
        <end position="28"/>
    </location>
</feature>
<keyword evidence="1" id="KW-0472">Membrane</keyword>
<dbReference type="EMBL" id="JAPMLT010000001">
    <property type="protein sequence ID" value="MCX7568826.1"/>
    <property type="molecule type" value="Genomic_DNA"/>
</dbReference>
<comment type="caution">
    <text evidence="2">The sequence shown here is derived from an EMBL/GenBank/DDBJ whole genome shotgun (WGS) entry which is preliminary data.</text>
</comment>
<reference evidence="2 3" key="1">
    <citation type="submission" date="2022-11" db="EMBL/GenBank/DDBJ databases">
        <title>Study of microbial diversity in lake waters.</title>
        <authorList>
            <person name="Zhang J."/>
        </authorList>
    </citation>
    <scope>NUCLEOTIDE SEQUENCE [LARGE SCALE GENOMIC DNA]</scope>
    <source>
        <strain evidence="2 3">DT12</strain>
    </source>
</reference>
<evidence type="ECO:0000313" key="3">
    <source>
        <dbReference type="Proteomes" id="UP001208017"/>
    </source>
</evidence>
<name>A0ABT3WX81_9BACL</name>